<accession>A0A9P4I177</accession>
<feature type="transmembrane region" description="Helical" evidence="2">
    <location>
        <begin position="154"/>
        <end position="177"/>
    </location>
</feature>
<feature type="transmembrane region" description="Helical" evidence="2">
    <location>
        <begin position="255"/>
        <end position="276"/>
    </location>
</feature>
<feature type="compositionally biased region" description="Low complexity" evidence="1">
    <location>
        <begin position="506"/>
        <end position="530"/>
    </location>
</feature>
<evidence type="ECO:0000256" key="1">
    <source>
        <dbReference type="SAM" id="MobiDB-lite"/>
    </source>
</evidence>
<dbReference type="EMBL" id="ML978711">
    <property type="protein sequence ID" value="KAF2091623.1"/>
    <property type="molecule type" value="Genomic_DNA"/>
</dbReference>
<evidence type="ECO:0000256" key="2">
    <source>
        <dbReference type="SAM" id="Phobius"/>
    </source>
</evidence>
<feature type="transmembrane region" description="Helical" evidence="2">
    <location>
        <begin position="12"/>
        <end position="40"/>
    </location>
</feature>
<keyword evidence="2" id="KW-1133">Transmembrane helix</keyword>
<gene>
    <name evidence="3" type="ORF">K490DRAFT_52815</name>
</gene>
<keyword evidence="2" id="KW-0472">Membrane</keyword>
<dbReference type="AlphaFoldDB" id="A0A9P4I177"/>
<dbReference type="Proteomes" id="UP000799776">
    <property type="component" value="Unassembled WGS sequence"/>
</dbReference>
<comment type="caution">
    <text evidence="3">The sequence shown here is derived from an EMBL/GenBank/DDBJ whole genome shotgun (WGS) entry which is preliminary data.</text>
</comment>
<reference evidence="3" key="1">
    <citation type="journal article" date="2020" name="Stud. Mycol.">
        <title>101 Dothideomycetes genomes: a test case for predicting lifestyles and emergence of pathogens.</title>
        <authorList>
            <person name="Haridas S."/>
            <person name="Albert R."/>
            <person name="Binder M."/>
            <person name="Bloem J."/>
            <person name="Labutti K."/>
            <person name="Salamov A."/>
            <person name="Andreopoulos B."/>
            <person name="Baker S."/>
            <person name="Barry K."/>
            <person name="Bills G."/>
            <person name="Bluhm B."/>
            <person name="Cannon C."/>
            <person name="Castanera R."/>
            <person name="Culley D."/>
            <person name="Daum C."/>
            <person name="Ezra D."/>
            <person name="Gonzalez J."/>
            <person name="Henrissat B."/>
            <person name="Kuo A."/>
            <person name="Liang C."/>
            <person name="Lipzen A."/>
            <person name="Lutzoni F."/>
            <person name="Magnuson J."/>
            <person name="Mondo S."/>
            <person name="Nolan M."/>
            <person name="Ohm R."/>
            <person name="Pangilinan J."/>
            <person name="Park H.-J."/>
            <person name="Ramirez L."/>
            <person name="Alfaro M."/>
            <person name="Sun H."/>
            <person name="Tritt A."/>
            <person name="Yoshinaga Y."/>
            <person name="Zwiers L.-H."/>
            <person name="Turgeon B."/>
            <person name="Goodwin S."/>
            <person name="Spatafora J."/>
            <person name="Crous P."/>
            <person name="Grigoriev I."/>
        </authorList>
    </citation>
    <scope>NUCLEOTIDE SEQUENCE</scope>
    <source>
        <strain evidence="3">CBS 121410</strain>
    </source>
</reference>
<evidence type="ECO:0000313" key="3">
    <source>
        <dbReference type="EMBL" id="KAF2091623.1"/>
    </source>
</evidence>
<feature type="transmembrane region" description="Helical" evidence="2">
    <location>
        <begin position="227"/>
        <end position="243"/>
    </location>
</feature>
<protein>
    <submittedName>
        <fullName evidence="3">Uncharacterized protein</fullName>
    </submittedName>
</protein>
<feature type="transmembrane region" description="Helical" evidence="2">
    <location>
        <begin position="296"/>
        <end position="314"/>
    </location>
</feature>
<proteinExistence type="predicted"/>
<organism evidence="3 4">
    <name type="scientific">Saccharata proteae CBS 121410</name>
    <dbReference type="NCBI Taxonomy" id="1314787"/>
    <lineage>
        <taxon>Eukaryota</taxon>
        <taxon>Fungi</taxon>
        <taxon>Dikarya</taxon>
        <taxon>Ascomycota</taxon>
        <taxon>Pezizomycotina</taxon>
        <taxon>Dothideomycetes</taxon>
        <taxon>Dothideomycetes incertae sedis</taxon>
        <taxon>Botryosphaeriales</taxon>
        <taxon>Saccharataceae</taxon>
        <taxon>Saccharata</taxon>
    </lineage>
</organism>
<evidence type="ECO:0000313" key="4">
    <source>
        <dbReference type="Proteomes" id="UP000799776"/>
    </source>
</evidence>
<feature type="region of interest" description="Disordered" evidence="1">
    <location>
        <begin position="502"/>
        <end position="539"/>
    </location>
</feature>
<name>A0A9P4I177_9PEZI</name>
<feature type="transmembrane region" description="Helical" evidence="2">
    <location>
        <begin position="189"/>
        <end position="207"/>
    </location>
</feature>
<keyword evidence="2" id="KW-0812">Transmembrane</keyword>
<keyword evidence="4" id="KW-1185">Reference proteome</keyword>
<feature type="transmembrane region" description="Helical" evidence="2">
    <location>
        <begin position="326"/>
        <end position="343"/>
    </location>
</feature>
<sequence>MTGRQGGVLVDVVLVKSLLVEVLLVEVLLVEVLLVEVLLVEVLPMEVLPMEVLLMEGGGGRDGGPVVRISRLIIFRTIDPSRSSSIRQPSNCKALPSLPSLCEPVRPTTIELHSLPSHRSLCKSSRRQSLAPPPLKAPRLQVSAVPSIDLPSHFAIPFTNLIMTTIILYAAIFFGIAMMGSEPARQTGVAILASFGQGVMDIASELLLGVPGRTTLGDEATAHLDGYLIQLICGAGLLSYLLWSRLQLHLTTFKLLTSLGLFFVINSLVSGGIEYSGEWNVGGLTTWQSWVTPLHPIWWIVECMVFLIALIEALSSPLTVLLQRGLLAYAIYYFIFPRLVAFFRPRTEVDTEEKCRRLSDEVAAIKTQRSKDAATQATALDHQTEEVRKLRRFEADYVATITNLRQGNRNKDEELGITRHSLIEEQRRAVEYVGKYRNLLNVNTDLHRALDLETANGNAREATIKTLSHRVQVLENGGKEPAGADELKLTVATLRRQLLEAKASKPSESAAPVQPALPVQPTASSSSSSSQASRPEADFRALSDECAQVKQSLAHQTGQVALLQQRSTIKDDLVNNLRQQVAAKDREIATVKADRDADLHEADKVATAMDDQVTQLQGQVAALTTNLADRSNALAASNNALAARSNDLAARDSTIAGLQTRVTGLEADLAAAHDGMEVDEAGPSTASCGCGKLVVELRAEVERLQGIVNLNTELCKSHMNKAEVESKWMRKAAVFADWVKCEDVERNYTLTSEMSKKWVMRFVHEQALNQKDAELEALHKKYGLDQAKMVKKPTGFRLLAEIERDYILKTEHERILGETCAAHNGLIARMNAKKVGPFDAVPK</sequence>